<keyword evidence="3" id="KW-0804">Transcription</keyword>
<dbReference type="Gramene" id="OE9A032528T6">
    <property type="protein sequence ID" value="OE9A032528C6"/>
    <property type="gene ID" value="OE9A032528"/>
</dbReference>
<dbReference type="SUPFAM" id="SSF101941">
    <property type="entry name" value="NAC domain"/>
    <property type="match status" value="1"/>
</dbReference>
<dbReference type="PANTHER" id="PTHR31719:SF43">
    <property type="entry name" value="NAC TRANSCRIPTION FACTOR 56"/>
    <property type="match status" value="1"/>
</dbReference>
<dbReference type="GO" id="GO:0003677">
    <property type="term" value="F:DNA binding"/>
    <property type="evidence" value="ECO:0007669"/>
    <property type="project" value="UniProtKB-KW"/>
</dbReference>
<dbReference type="InterPro" id="IPR003441">
    <property type="entry name" value="NAC-dom"/>
</dbReference>
<dbReference type="Gramene" id="OE9A032528T4">
    <property type="protein sequence ID" value="OE9A032528C4"/>
    <property type="gene ID" value="OE9A032528"/>
</dbReference>
<dbReference type="Gramene" id="OE9A032528T2">
    <property type="protein sequence ID" value="OE9A032528C2"/>
    <property type="gene ID" value="OE9A032528"/>
</dbReference>
<dbReference type="Gramene" id="OE9A032528T3">
    <property type="protein sequence ID" value="OE9A032528C3"/>
    <property type="gene ID" value="OE9A032528"/>
</dbReference>
<dbReference type="InterPro" id="IPR036093">
    <property type="entry name" value="NAC_dom_sf"/>
</dbReference>
<feature type="domain" description="NAC" evidence="5">
    <location>
        <begin position="6"/>
        <end position="138"/>
    </location>
</feature>
<gene>
    <name evidence="6" type="ORF">OLEA9_A032528</name>
</gene>
<dbReference type="Gramene" id="OE9A032528T5">
    <property type="protein sequence ID" value="OE9A032528C5"/>
    <property type="gene ID" value="OE9A032528"/>
</dbReference>
<dbReference type="Gene3D" id="2.170.150.80">
    <property type="entry name" value="NAC domain"/>
    <property type="match status" value="1"/>
</dbReference>
<keyword evidence="7" id="KW-1185">Reference proteome</keyword>
<dbReference type="EMBL" id="CACTIH010007312">
    <property type="protein sequence ID" value="CAA3009104.1"/>
    <property type="molecule type" value="Genomic_DNA"/>
</dbReference>
<dbReference type="Gramene" id="OE9A032528T1">
    <property type="protein sequence ID" value="OE9A032528C1"/>
    <property type="gene ID" value="OE9A032528"/>
</dbReference>
<keyword evidence="4" id="KW-0539">Nucleus</keyword>
<evidence type="ECO:0000256" key="3">
    <source>
        <dbReference type="ARBA" id="ARBA00023163"/>
    </source>
</evidence>
<evidence type="ECO:0000256" key="4">
    <source>
        <dbReference type="ARBA" id="ARBA00023242"/>
    </source>
</evidence>
<name>A0A8S0TUK7_OLEEU</name>
<dbReference type="Pfam" id="PF02365">
    <property type="entry name" value="NAM"/>
    <property type="match status" value="1"/>
</dbReference>
<evidence type="ECO:0000256" key="2">
    <source>
        <dbReference type="ARBA" id="ARBA00023125"/>
    </source>
</evidence>
<dbReference type="Proteomes" id="UP000594638">
    <property type="component" value="Unassembled WGS sequence"/>
</dbReference>
<dbReference type="PANTHER" id="PTHR31719">
    <property type="entry name" value="NAC TRANSCRIPTION FACTOR 56"/>
    <property type="match status" value="1"/>
</dbReference>
<reference evidence="6 7" key="1">
    <citation type="submission" date="2019-12" db="EMBL/GenBank/DDBJ databases">
        <authorList>
            <person name="Alioto T."/>
            <person name="Alioto T."/>
            <person name="Gomez Garrido J."/>
        </authorList>
    </citation>
    <scope>NUCLEOTIDE SEQUENCE [LARGE SCALE GENOMIC DNA]</scope>
</reference>
<evidence type="ECO:0000256" key="1">
    <source>
        <dbReference type="ARBA" id="ARBA00023015"/>
    </source>
</evidence>
<proteinExistence type="predicted"/>
<evidence type="ECO:0000259" key="5">
    <source>
        <dbReference type="PROSITE" id="PS51005"/>
    </source>
</evidence>
<evidence type="ECO:0000313" key="6">
    <source>
        <dbReference type="EMBL" id="CAA3009104.1"/>
    </source>
</evidence>
<accession>A0A8S0TUK7</accession>
<dbReference type="GO" id="GO:0006355">
    <property type="term" value="P:regulation of DNA-templated transcription"/>
    <property type="evidence" value="ECO:0007669"/>
    <property type="project" value="InterPro"/>
</dbReference>
<dbReference type="AlphaFoldDB" id="A0A8S0TUK7"/>
<dbReference type="OrthoDB" id="1625833at2759"/>
<evidence type="ECO:0000313" key="7">
    <source>
        <dbReference type="Proteomes" id="UP000594638"/>
    </source>
</evidence>
<keyword evidence="2" id="KW-0238">DNA-binding</keyword>
<dbReference type="PROSITE" id="PS51005">
    <property type="entry name" value="NAC"/>
    <property type="match status" value="1"/>
</dbReference>
<keyword evidence="1" id="KW-0805">Transcription regulation</keyword>
<protein>
    <submittedName>
        <fullName evidence="6">NAC transcription factor 29 isoform X1</fullName>
    </submittedName>
</protein>
<comment type="caution">
    <text evidence="6">The sequence shown here is derived from an EMBL/GenBank/DDBJ whole genome shotgun (WGS) entry which is preliminary data.</text>
</comment>
<sequence length="365" mass="41102">MCPPMPSPLFEIGSSDEQIILSLDEYIRGSPLPSNVKADMNPYQYNPSDLPVEFWYLIHSNEKKEFAFGFWTAKGETHEIYLNSELSGQKTTLKFFEGQAPNERRTGWLSQEYRITQRGLCHKTEQKDFKSLCRIFLSSAHSPKNDIQPKDREIDDSEKCIDSLASVNPNTNNSSAQDSSSKSEVKVLNSFPDDFAEQDCFLRGDFLELDDLTELKSLSSSSENSSCPSRASDEYFDSLALLRDLNDGDDKLQGEDSIQYRFSASIRPNKVVMKPATLESIQSGTGNKLTVEGFLTGSAPDPRFPEQFQEHANERQKSDHRIEGTSTFLDAAKPSASQKAESPGERKAVVGRMKRLKEILCFKPF</sequence>
<organism evidence="6 7">
    <name type="scientific">Olea europaea subsp. europaea</name>
    <dbReference type="NCBI Taxonomy" id="158383"/>
    <lineage>
        <taxon>Eukaryota</taxon>
        <taxon>Viridiplantae</taxon>
        <taxon>Streptophyta</taxon>
        <taxon>Embryophyta</taxon>
        <taxon>Tracheophyta</taxon>
        <taxon>Spermatophyta</taxon>
        <taxon>Magnoliopsida</taxon>
        <taxon>eudicotyledons</taxon>
        <taxon>Gunneridae</taxon>
        <taxon>Pentapetalae</taxon>
        <taxon>asterids</taxon>
        <taxon>lamiids</taxon>
        <taxon>Lamiales</taxon>
        <taxon>Oleaceae</taxon>
        <taxon>Oleeae</taxon>
        <taxon>Olea</taxon>
    </lineage>
</organism>